<dbReference type="Gene3D" id="1.20.1740.10">
    <property type="entry name" value="Amino acid/polyamine transporter I"/>
    <property type="match status" value="1"/>
</dbReference>
<keyword evidence="2 5" id="KW-0812">Transmembrane</keyword>
<evidence type="ECO:0000256" key="3">
    <source>
        <dbReference type="ARBA" id="ARBA00022989"/>
    </source>
</evidence>
<dbReference type="EMBL" id="JAFEKC020000002">
    <property type="protein sequence ID" value="KAK0516301.1"/>
    <property type="molecule type" value="Genomic_DNA"/>
</dbReference>
<dbReference type="InterPro" id="IPR050598">
    <property type="entry name" value="AminoAcid_Transporter"/>
</dbReference>
<accession>A0AA39R8Z2</accession>
<feature type="transmembrane region" description="Helical" evidence="5">
    <location>
        <begin position="145"/>
        <end position="168"/>
    </location>
</feature>
<proteinExistence type="predicted"/>
<dbReference type="InterPro" id="IPR002293">
    <property type="entry name" value="AA/rel_permease1"/>
</dbReference>
<evidence type="ECO:0000256" key="2">
    <source>
        <dbReference type="ARBA" id="ARBA00022692"/>
    </source>
</evidence>
<organism evidence="6 7">
    <name type="scientific">Cladonia borealis</name>
    <dbReference type="NCBI Taxonomy" id="184061"/>
    <lineage>
        <taxon>Eukaryota</taxon>
        <taxon>Fungi</taxon>
        <taxon>Dikarya</taxon>
        <taxon>Ascomycota</taxon>
        <taxon>Pezizomycotina</taxon>
        <taxon>Lecanoromycetes</taxon>
        <taxon>OSLEUM clade</taxon>
        <taxon>Lecanoromycetidae</taxon>
        <taxon>Lecanorales</taxon>
        <taxon>Lecanorineae</taxon>
        <taxon>Cladoniaceae</taxon>
        <taxon>Cladonia</taxon>
    </lineage>
</organism>
<reference evidence="6" key="1">
    <citation type="submission" date="2023-03" db="EMBL/GenBank/DDBJ databases">
        <title>Complete genome of Cladonia borealis.</title>
        <authorList>
            <person name="Park H."/>
        </authorList>
    </citation>
    <scope>NUCLEOTIDE SEQUENCE</scope>
    <source>
        <strain evidence="6">ANT050790</strain>
    </source>
</reference>
<name>A0AA39R8Z2_9LECA</name>
<feature type="transmembrane region" description="Helical" evidence="5">
    <location>
        <begin position="73"/>
        <end position="91"/>
    </location>
</feature>
<evidence type="ECO:0008006" key="8">
    <source>
        <dbReference type="Google" id="ProtNLM"/>
    </source>
</evidence>
<keyword evidence="4 5" id="KW-0472">Membrane</keyword>
<evidence type="ECO:0000256" key="1">
    <source>
        <dbReference type="ARBA" id="ARBA00004141"/>
    </source>
</evidence>
<dbReference type="Pfam" id="PF13520">
    <property type="entry name" value="AA_permease_2"/>
    <property type="match status" value="1"/>
</dbReference>
<dbReference type="PANTHER" id="PTHR11785:SF382">
    <property type="entry name" value="LOW-AFFINITY METHIONINE PERMEASE"/>
    <property type="match status" value="1"/>
</dbReference>
<evidence type="ECO:0000313" key="7">
    <source>
        <dbReference type="Proteomes" id="UP001166286"/>
    </source>
</evidence>
<feature type="transmembrane region" description="Helical" evidence="5">
    <location>
        <begin position="463"/>
        <end position="485"/>
    </location>
</feature>
<comment type="caution">
    <text evidence="6">The sequence shown here is derived from an EMBL/GenBank/DDBJ whole genome shotgun (WGS) entry which is preliminary data.</text>
</comment>
<feature type="transmembrane region" description="Helical" evidence="5">
    <location>
        <begin position="541"/>
        <end position="564"/>
    </location>
</feature>
<feature type="transmembrane region" description="Helical" evidence="5">
    <location>
        <begin position="430"/>
        <end position="451"/>
    </location>
</feature>
<feature type="transmembrane region" description="Helical" evidence="5">
    <location>
        <begin position="358"/>
        <end position="379"/>
    </location>
</feature>
<sequence>MVLEADDQQRVDDAIREAASKGSSKLLVRDPDESQKLGPLTVICTILNRTIGSGIYVTPAIVLKATGSVGVSLLLWTLGAIIGMSALFVWLELGLSIPKYELPTESTEGGEEGASALQSVPRNGGEKNYLEYIYKLPKLRTTCMYGVMFIILGNLSGNAIAFGIYVLEAANVEGHHDYDAAVRGLAVACLTVACLLHGVWRKGGIWINNILATLKVLILVAVIGIGFAASAGAKFGHGPVHGETVDSTTGNVTPNFDTKSSFAHPQHDAASYADAILFIVYTYSGYEQPFYVLSEVSRPRKIFAKSTIAAMVLVCILFILVNVAYLCAVSFDPRLEASTDMATLFFSEVFGNDTAPRVMSGIIALAILGNIIVMTFTACRVKQEIAKEGVLPFSLFFATSTTTPYAYLKAKFFPSRVRSSQRSHPEQSPVAALLLHWTFSVILIGATSGNIPQVAYDILVSLYSYAIVVIVGFFVATGLLYLRFFHPDRTFWKKNTGFNFLGPTAPIIYSLTCAFLIVAAFLPPSVSSPFHKSSTEPSWYIVPTVGLSVLLLGYVYYLVFAYVIPKIRKQLLEVEREAVIVKEKGEWVQAIELVYAEWVARHGPVAVDMDGIAIGNAHSEVQRLTVHAEK</sequence>
<feature type="transmembrane region" description="Helical" evidence="5">
    <location>
        <begin position="180"/>
        <end position="200"/>
    </location>
</feature>
<keyword evidence="3 5" id="KW-1133">Transmembrane helix</keyword>
<protein>
    <recommendedName>
        <fullName evidence="8">High affinity methionine permease</fullName>
    </recommendedName>
</protein>
<dbReference type="Proteomes" id="UP001166286">
    <property type="component" value="Unassembled WGS sequence"/>
</dbReference>
<dbReference type="AlphaFoldDB" id="A0AA39R8Z2"/>
<feature type="transmembrane region" description="Helical" evidence="5">
    <location>
        <begin position="307"/>
        <end position="331"/>
    </location>
</feature>
<keyword evidence="7" id="KW-1185">Reference proteome</keyword>
<dbReference type="GO" id="GO:0015179">
    <property type="term" value="F:L-amino acid transmembrane transporter activity"/>
    <property type="evidence" value="ECO:0007669"/>
    <property type="project" value="TreeGrafter"/>
</dbReference>
<feature type="transmembrane region" description="Helical" evidence="5">
    <location>
        <begin position="497"/>
        <end position="521"/>
    </location>
</feature>
<evidence type="ECO:0000256" key="4">
    <source>
        <dbReference type="ARBA" id="ARBA00023136"/>
    </source>
</evidence>
<evidence type="ECO:0000313" key="6">
    <source>
        <dbReference type="EMBL" id="KAK0516301.1"/>
    </source>
</evidence>
<dbReference type="GO" id="GO:0016020">
    <property type="term" value="C:membrane"/>
    <property type="evidence" value="ECO:0007669"/>
    <property type="project" value="UniProtKB-SubCell"/>
</dbReference>
<gene>
    <name evidence="6" type="ORF">JMJ35_000904</name>
</gene>
<feature type="transmembrane region" description="Helical" evidence="5">
    <location>
        <begin position="269"/>
        <end position="286"/>
    </location>
</feature>
<dbReference type="PIRSF" id="PIRSF006060">
    <property type="entry name" value="AA_transporter"/>
    <property type="match status" value="1"/>
</dbReference>
<feature type="transmembrane region" description="Helical" evidence="5">
    <location>
        <begin position="212"/>
        <end position="233"/>
    </location>
</feature>
<comment type="subcellular location">
    <subcellularLocation>
        <location evidence="1">Membrane</location>
        <topology evidence="1">Multi-pass membrane protein</topology>
    </subcellularLocation>
</comment>
<dbReference type="PANTHER" id="PTHR11785">
    <property type="entry name" value="AMINO ACID TRANSPORTER"/>
    <property type="match status" value="1"/>
</dbReference>
<evidence type="ECO:0000256" key="5">
    <source>
        <dbReference type="SAM" id="Phobius"/>
    </source>
</evidence>